<gene>
    <name evidence="2" type="ORF">AVEN_64413-2_1</name>
</gene>
<feature type="region of interest" description="Disordered" evidence="1">
    <location>
        <begin position="1"/>
        <end position="22"/>
    </location>
</feature>
<comment type="caution">
    <text evidence="2">The sequence shown here is derived from an EMBL/GenBank/DDBJ whole genome shotgun (WGS) entry which is preliminary data.</text>
</comment>
<evidence type="ECO:0000313" key="2">
    <source>
        <dbReference type="EMBL" id="GBM61657.1"/>
    </source>
</evidence>
<name>A0A4Y2H7U8_ARAVE</name>
<dbReference type="AlphaFoldDB" id="A0A4Y2H7U8"/>
<reference evidence="2 3" key="1">
    <citation type="journal article" date="2019" name="Sci. Rep.">
        <title>Orb-weaving spider Araneus ventricosus genome elucidates the spidroin gene catalogue.</title>
        <authorList>
            <person name="Kono N."/>
            <person name="Nakamura H."/>
            <person name="Ohtoshi R."/>
            <person name="Moran D.A.P."/>
            <person name="Shinohara A."/>
            <person name="Yoshida Y."/>
            <person name="Fujiwara M."/>
            <person name="Mori M."/>
            <person name="Tomita M."/>
            <person name="Arakawa K."/>
        </authorList>
    </citation>
    <scope>NUCLEOTIDE SEQUENCE [LARGE SCALE GENOMIC DNA]</scope>
</reference>
<organism evidence="2 3">
    <name type="scientific">Araneus ventricosus</name>
    <name type="common">Orbweaver spider</name>
    <name type="synonym">Epeira ventricosa</name>
    <dbReference type="NCBI Taxonomy" id="182803"/>
    <lineage>
        <taxon>Eukaryota</taxon>
        <taxon>Metazoa</taxon>
        <taxon>Ecdysozoa</taxon>
        <taxon>Arthropoda</taxon>
        <taxon>Chelicerata</taxon>
        <taxon>Arachnida</taxon>
        <taxon>Araneae</taxon>
        <taxon>Araneomorphae</taxon>
        <taxon>Entelegynae</taxon>
        <taxon>Araneoidea</taxon>
        <taxon>Araneidae</taxon>
        <taxon>Araneus</taxon>
    </lineage>
</organism>
<dbReference type="Proteomes" id="UP000499080">
    <property type="component" value="Unassembled WGS sequence"/>
</dbReference>
<feature type="non-terminal residue" evidence="2">
    <location>
        <position position="1"/>
    </location>
</feature>
<proteinExistence type="predicted"/>
<evidence type="ECO:0000256" key="1">
    <source>
        <dbReference type="SAM" id="MobiDB-lite"/>
    </source>
</evidence>
<dbReference type="EMBL" id="BGPR01001777">
    <property type="protein sequence ID" value="GBM61657.1"/>
    <property type="molecule type" value="Genomic_DNA"/>
</dbReference>
<accession>A0A4Y2H7U8</accession>
<protein>
    <submittedName>
        <fullName evidence="2">Uncharacterized protein</fullName>
    </submittedName>
</protein>
<keyword evidence="3" id="KW-1185">Reference proteome</keyword>
<sequence>LSKKTSAEDESDALYLDGEVTACNDQETNYEADVEDNPVHEEYRDSNSNTNICIIYPSDL</sequence>
<evidence type="ECO:0000313" key="3">
    <source>
        <dbReference type="Proteomes" id="UP000499080"/>
    </source>
</evidence>